<dbReference type="InterPro" id="IPR050482">
    <property type="entry name" value="Sensor_HK_TwoCompSys"/>
</dbReference>
<dbReference type="InterPro" id="IPR036890">
    <property type="entry name" value="HATPase_C_sf"/>
</dbReference>
<keyword evidence="3" id="KW-0597">Phosphoprotein</keyword>
<dbReference type="PANTHER" id="PTHR24421:SF10">
    <property type="entry name" value="NITRATE_NITRITE SENSOR PROTEIN NARQ"/>
    <property type="match status" value="1"/>
</dbReference>
<keyword evidence="4" id="KW-0808">Transferase</keyword>
<evidence type="ECO:0000259" key="14">
    <source>
        <dbReference type="Pfam" id="PF07730"/>
    </source>
</evidence>
<dbReference type="InterPro" id="IPR011990">
    <property type="entry name" value="TPR-like_helical_dom_sf"/>
</dbReference>
<dbReference type="RefSeq" id="WP_099154494.1">
    <property type="nucleotide sequence ID" value="NZ_PDUD01000044.1"/>
</dbReference>
<proteinExistence type="predicted"/>
<dbReference type="GO" id="GO:0046983">
    <property type="term" value="F:protein dimerization activity"/>
    <property type="evidence" value="ECO:0007669"/>
    <property type="project" value="InterPro"/>
</dbReference>
<evidence type="ECO:0000256" key="3">
    <source>
        <dbReference type="ARBA" id="ARBA00022553"/>
    </source>
</evidence>
<dbReference type="EC" id="2.7.13.3" evidence="2"/>
<dbReference type="Gene3D" id="3.30.565.10">
    <property type="entry name" value="Histidine kinase-like ATPase, C-terminal domain"/>
    <property type="match status" value="1"/>
</dbReference>
<keyword evidence="11" id="KW-0812">Transmembrane</keyword>
<protein>
    <recommendedName>
        <fullName evidence="2">histidine kinase</fullName>
        <ecNumber evidence="2">2.7.13.3</ecNumber>
    </recommendedName>
</protein>
<dbReference type="CDD" id="cd16917">
    <property type="entry name" value="HATPase_UhpB-NarQ-NarX-like"/>
    <property type="match status" value="1"/>
</dbReference>
<dbReference type="InterPro" id="IPR011712">
    <property type="entry name" value="Sig_transdc_His_kin_sub3_dim/P"/>
</dbReference>
<comment type="caution">
    <text evidence="15">The sequence shown here is derived from an EMBL/GenBank/DDBJ whole genome shotgun (WGS) entry which is preliminary data.</text>
</comment>
<feature type="coiled-coil region" evidence="10">
    <location>
        <begin position="351"/>
        <end position="389"/>
    </location>
</feature>
<keyword evidence="5" id="KW-0547">Nucleotide-binding</keyword>
<evidence type="ECO:0000256" key="12">
    <source>
        <dbReference type="SAM" id="SignalP"/>
    </source>
</evidence>
<dbReference type="EMBL" id="PDUD01000044">
    <property type="protein sequence ID" value="PHN02154.1"/>
    <property type="molecule type" value="Genomic_DNA"/>
</dbReference>
<evidence type="ECO:0000256" key="9">
    <source>
        <dbReference type="PROSITE-ProRule" id="PRU00339"/>
    </source>
</evidence>
<name>A0A2D0N0W8_FLAN2</name>
<evidence type="ECO:0000256" key="1">
    <source>
        <dbReference type="ARBA" id="ARBA00000085"/>
    </source>
</evidence>
<evidence type="ECO:0000256" key="8">
    <source>
        <dbReference type="ARBA" id="ARBA00023012"/>
    </source>
</evidence>
<evidence type="ECO:0000256" key="5">
    <source>
        <dbReference type="ARBA" id="ARBA00022741"/>
    </source>
</evidence>
<evidence type="ECO:0000259" key="13">
    <source>
        <dbReference type="Pfam" id="PF02518"/>
    </source>
</evidence>
<keyword evidence="9" id="KW-0802">TPR repeat</keyword>
<dbReference type="SUPFAM" id="SSF48452">
    <property type="entry name" value="TPR-like"/>
    <property type="match status" value="2"/>
</dbReference>
<keyword evidence="11" id="KW-1133">Transmembrane helix</keyword>
<dbReference type="GO" id="GO:0000155">
    <property type="term" value="F:phosphorelay sensor kinase activity"/>
    <property type="evidence" value="ECO:0007669"/>
    <property type="project" value="InterPro"/>
</dbReference>
<feature type="transmembrane region" description="Helical" evidence="11">
    <location>
        <begin position="396"/>
        <end position="414"/>
    </location>
</feature>
<dbReference type="OrthoDB" id="1523646at2"/>
<keyword evidence="8" id="KW-0902">Two-component regulatory system</keyword>
<dbReference type="GO" id="GO:0016020">
    <property type="term" value="C:membrane"/>
    <property type="evidence" value="ECO:0007669"/>
    <property type="project" value="InterPro"/>
</dbReference>
<keyword evidence="12" id="KW-0732">Signal</keyword>
<dbReference type="SUPFAM" id="SSF55874">
    <property type="entry name" value="ATPase domain of HSP90 chaperone/DNA topoisomerase II/histidine kinase"/>
    <property type="match status" value="1"/>
</dbReference>
<feature type="domain" description="Signal transduction histidine kinase subgroup 3 dimerisation and phosphoacceptor" evidence="14">
    <location>
        <begin position="428"/>
        <end position="486"/>
    </location>
</feature>
<keyword evidence="16" id="KW-1185">Reference proteome</keyword>
<dbReference type="Gene3D" id="1.25.40.10">
    <property type="entry name" value="Tetratricopeptide repeat domain"/>
    <property type="match status" value="2"/>
</dbReference>
<accession>A0A2D0N0W8</accession>
<feature type="signal peptide" evidence="12">
    <location>
        <begin position="1"/>
        <end position="21"/>
    </location>
</feature>
<keyword evidence="6" id="KW-0418">Kinase</keyword>
<dbReference type="AlphaFoldDB" id="A0A2D0N0W8"/>
<sequence length="617" mass="70676">MKFLTLLLAIGCLVIPGTTNAQKHLSDLPIDSLVSIANGLDTETRRDSIITLLQLALEKTESVQDDTLRQHYRGQIGEKFYLMVQYDLAKPILEQQLEYEEGRGNTIRSAELYPKLARILRNQGNPTGALELAQKGLQAALEVKDTFNMIESYQMMTAAYLTVTVIDTAAVLNNSSSMYELAVAYGQNLALAKAGFINGIGNLIAHNFKTAVEMFTISSDQYLLLGDTVQSMAALTKIGNVYELKQEIEKAIPYYERYYEYTRENGGFQPKLNAIMYLAYAIITLEDPERVRREALPLLDEAMRFESLKSLRYEYTLVMGYYKEAYRILRDYESAFFWADRMMAYKDSTLNEQHSKTLAELQTKYETDKKEQEIRLMAEQQKVQEARIAASLNRNILLGALLLIALLVGGLYYYRNRLEQQLKMQNMRSQISSDLHDEVGSSLTRISMIMNAVKVTDDEQSRQYFEKGNEILMESITKIRDVVWAIDARNDQGGDLLDRMEDFAYDMFTSRDIAYRFEHQHFDRKAILPPLIRQNIYLIFKEAVTNVIKHSNATSVDISLQQRDNRIHLTIKDNGQGIHHKKVAGSGLVSMQLRAERIGGRLNYEQQPDGFFVRLEV</sequence>
<evidence type="ECO:0000256" key="4">
    <source>
        <dbReference type="ARBA" id="ARBA00022679"/>
    </source>
</evidence>
<comment type="catalytic activity">
    <reaction evidence="1">
        <text>ATP + protein L-histidine = ADP + protein N-phospho-L-histidine.</text>
        <dbReference type="EC" id="2.7.13.3"/>
    </reaction>
</comment>
<organism evidence="15 16">
    <name type="scientific">Flavilitoribacter nigricans (strain ATCC 23147 / DSM 23189 / NBRC 102662 / NCIMB 1420 / SS-2)</name>
    <name type="common">Lewinella nigricans</name>
    <dbReference type="NCBI Taxonomy" id="1122177"/>
    <lineage>
        <taxon>Bacteria</taxon>
        <taxon>Pseudomonadati</taxon>
        <taxon>Bacteroidota</taxon>
        <taxon>Saprospiria</taxon>
        <taxon>Saprospirales</taxon>
        <taxon>Lewinellaceae</taxon>
        <taxon>Flavilitoribacter</taxon>
    </lineage>
</organism>
<feature type="repeat" description="TPR" evidence="9">
    <location>
        <begin position="232"/>
        <end position="265"/>
    </location>
</feature>
<dbReference type="PROSITE" id="PS50005">
    <property type="entry name" value="TPR"/>
    <property type="match status" value="1"/>
</dbReference>
<evidence type="ECO:0000256" key="11">
    <source>
        <dbReference type="SAM" id="Phobius"/>
    </source>
</evidence>
<evidence type="ECO:0000256" key="10">
    <source>
        <dbReference type="SAM" id="Coils"/>
    </source>
</evidence>
<dbReference type="InterPro" id="IPR003594">
    <property type="entry name" value="HATPase_dom"/>
</dbReference>
<evidence type="ECO:0000313" key="15">
    <source>
        <dbReference type="EMBL" id="PHN02154.1"/>
    </source>
</evidence>
<keyword evidence="10" id="KW-0175">Coiled coil</keyword>
<dbReference type="Gene3D" id="1.20.5.1930">
    <property type="match status" value="1"/>
</dbReference>
<evidence type="ECO:0000256" key="2">
    <source>
        <dbReference type="ARBA" id="ARBA00012438"/>
    </source>
</evidence>
<keyword evidence="7" id="KW-0067">ATP-binding</keyword>
<dbReference type="PANTHER" id="PTHR24421">
    <property type="entry name" value="NITRATE/NITRITE SENSOR PROTEIN NARX-RELATED"/>
    <property type="match status" value="1"/>
</dbReference>
<gene>
    <name evidence="15" type="ORF">CRP01_33740</name>
</gene>
<dbReference type="Pfam" id="PF02518">
    <property type="entry name" value="HATPase_c"/>
    <property type="match status" value="1"/>
</dbReference>
<evidence type="ECO:0000256" key="7">
    <source>
        <dbReference type="ARBA" id="ARBA00022840"/>
    </source>
</evidence>
<reference evidence="15 16" key="1">
    <citation type="submission" date="2017-10" db="EMBL/GenBank/DDBJ databases">
        <title>The draft genome sequence of Lewinella nigricans NBRC 102662.</title>
        <authorList>
            <person name="Wang K."/>
        </authorList>
    </citation>
    <scope>NUCLEOTIDE SEQUENCE [LARGE SCALE GENOMIC DNA]</scope>
    <source>
        <strain evidence="15 16">NBRC 102662</strain>
    </source>
</reference>
<dbReference type="GO" id="GO:0005524">
    <property type="term" value="F:ATP binding"/>
    <property type="evidence" value="ECO:0007669"/>
    <property type="project" value="UniProtKB-KW"/>
</dbReference>
<evidence type="ECO:0000256" key="6">
    <source>
        <dbReference type="ARBA" id="ARBA00022777"/>
    </source>
</evidence>
<feature type="chain" id="PRO_5013333871" description="histidine kinase" evidence="12">
    <location>
        <begin position="22"/>
        <end position="617"/>
    </location>
</feature>
<dbReference type="InterPro" id="IPR019734">
    <property type="entry name" value="TPR_rpt"/>
</dbReference>
<dbReference type="Proteomes" id="UP000223913">
    <property type="component" value="Unassembled WGS sequence"/>
</dbReference>
<dbReference type="Pfam" id="PF07730">
    <property type="entry name" value="HisKA_3"/>
    <property type="match status" value="1"/>
</dbReference>
<keyword evidence="11" id="KW-0472">Membrane</keyword>
<evidence type="ECO:0000313" key="16">
    <source>
        <dbReference type="Proteomes" id="UP000223913"/>
    </source>
</evidence>
<feature type="domain" description="Histidine kinase/HSP90-like ATPase" evidence="13">
    <location>
        <begin position="535"/>
        <end position="612"/>
    </location>
</feature>